<protein>
    <recommendedName>
        <fullName evidence="4">Cnidarian restricted protein</fullName>
    </recommendedName>
</protein>
<feature type="chain" id="PRO_5029757179" description="Cnidarian restricted protein" evidence="1">
    <location>
        <begin position="18"/>
        <end position="111"/>
    </location>
</feature>
<name>A0A7M5U6X9_9CNID</name>
<evidence type="ECO:0000313" key="2">
    <source>
        <dbReference type="EnsemblMetazoa" id="CLYHEMP006993.2"/>
    </source>
</evidence>
<feature type="signal peptide" evidence="1">
    <location>
        <begin position="1"/>
        <end position="17"/>
    </location>
</feature>
<keyword evidence="1" id="KW-0732">Signal</keyword>
<evidence type="ECO:0000256" key="1">
    <source>
        <dbReference type="SAM" id="SignalP"/>
    </source>
</evidence>
<dbReference type="OrthoDB" id="6036215at2759"/>
<keyword evidence="3" id="KW-1185">Reference proteome</keyword>
<reference evidence="2" key="1">
    <citation type="submission" date="2021-01" db="UniProtKB">
        <authorList>
            <consortium name="EnsemblMetazoa"/>
        </authorList>
    </citation>
    <scope>IDENTIFICATION</scope>
</reference>
<proteinExistence type="predicted"/>
<accession>A0A7M5U6X9</accession>
<dbReference type="GeneID" id="136812332"/>
<dbReference type="AlphaFoldDB" id="A0A7M5U6X9"/>
<dbReference type="RefSeq" id="XP_066924932.1">
    <property type="nucleotide sequence ID" value="XM_067068831.1"/>
</dbReference>
<evidence type="ECO:0000313" key="3">
    <source>
        <dbReference type="Proteomes" id="UP000594262"/>
    </source>
</evidence>
<sequence>MWFKLCCIALMVAIATAKDEFRGDDLRKREKRAVRNFGLCNRVQTYGPSPIRNCIKAKRMDLVKVKCQFTFKSPISGSVTVVCERKPKVGWSCPISSNVAILKCCDIFCDL</sequence>
<dbReference type="EnsemblMetazoa" id="CLYHEMT006993.2">
    <property type="protein sequence ID" value="CLYHEMP006993.2"/>
    <property type="gene ID" value="CLYHEMG006993"/>
</dbReference>
<organism evidence="2 3">
    <name type="scientific">Clytia hemisphaerica</name>
    <dbReference type="NCBI Taxonomy" id="252671"/>
    <lineage>
        <taxon>Eukaryota</taxon>
        <taxon>Metazoa</taxon>
        <taxon>Cnidaria</taxon>
        <taxon>Hydrozoa</taxon>
        <taxon>Hydroidolina</taxon>
        <taxon>Leptothecata</taxon>
        <taxon>Obeliida</taxon>
        <taxon>Clytiidae</taxon>
        <taxon>Clytia</taxon>
    </lineage>
</organism>
<dbReference type="Proteomes" id="UP000594262">
    <property type="component" value="Unplaced"/>
</dbReference>
<evidence type="ECO:0008006" key="4">
    <source>
        <dbReference type="Google" id="ProtNLM"/>
    </source>
</evidence>